<accession>A0A1H2MM66</accession>
<gene>
    <name evidence="1" type="ORF">EIY72_20105</name>
</gene>
<evidence type="ECO:0008006" key="3">
    <source>
        <dbReference type="Google" id="ProtNLM"/>
    </source>
</evidence>
<evidence type="ECO:0000313" key="2">
    <source>
        <dbReference type="Proteomes" id="UP000295254"/>
    </source>
</evidence>
<dbReference type="STRING" id="95300.SAMN05216558_0980"/>
<reference evidence="2" key="1">
    <citation type="journal article" date="2019" name="bioRxiv">
        <title>Bacterially produced spermidine induces plant systemic susceptibility to pathogens.</title>
        <authorList>
            <person name="Melnyk R.A."/>
            <person name="Beskrovnaya P.A."/>
            <person name="Liu Z."/>
            <person name="Song Y."/>
            <person name="Haney C.H."/>
        </authorList>
    </citation>
    <scope>NUCLEOTIDE SEQUENCE [LARGE SCALE GENOMIC DNA]</scope>
    <source>
        <strain evidence="2">Dha-51</strain>
    </source>
</reference>
<protein>
    <recommendedName>
        <fullName evidence="3">CDP-Glycerol:Poly(Glycerophosphate) glycerophosphotransferase</fullName>
    </recommendedName>
</protein>
<dbReference type="Proteomes" id="UP000295254">
    <property type="component" value="Unassembled WGS sequence"/>
</dbReference>
<name>A0A1H2MM66_PSEVA</name>
<comment type="caution">
    <text evidence="1">The sequence shown here is derived from an EMBL/GenBank/DDBJ whole genome shotgun (WGS) entry which is preliminary data.</text>
</comment>
<keyword evidence="2" id="KW-1185">Reference proteome</keyword>
<dbReference type="EMBL" id="RRZK01000028">
    <property type="protein sequence ID" value="TDB59431.1"/>
    <property type="molecule type" value="Genomic_DNA"/>
</dbReference>
<proteinExistence type="predicted"/>
<dbReference type="OrthoDB" id="6769721at2"/>
<dbReference type="AlphaFoldDB" id="A0A1H2MM66"/>
<organism evidence="1 2">
    <name type="scientific">Pseudomonas vancouverensis</name>
    <dbReference type="NCBI Taxonomy" id="95300"/>
    <lineage>
        <taxon>Bacteria</taxon>
        <taxon>Pseudomonadati</taxon>
        <taxon>Pseudomonadota</taxon>
        <taxon>Gammaproteobacteria</taxon>
        <taxon>Pseudomonadales</taxon>
        <taxon>Pseudomonadaceae</taxon>
        <taxon>Pseudomonas</taxon>
    </lineage>
</organism>
<sequence length="396" mass="44135">MQNVYLISDVNNGGKTYLEYLLPALNALRDDYHCIVLQTPTTGVSQQEAQSILKCPVEEVELSFFQTLKSEIVIANDAYVARLLDDSNFCIFIAHGNVGMPLRDKYYCAELMSYWDAIVSSSRSLFDLIGTGLKLYRQDKQSGRLTSMFETSRSDLRKTSLVSLLPVKVPENFSAPPDFQRTPGEYVVGLLPTQMGICESGASLFENIADVINSVKSQIPHARFILRPYMTDFESPYVQEICEQLAPYDWITLDTTGQSSKAFYRQCDTVITDASSGGVSFMLNTCRLPVYYVPNANDGHPIVTAWLDQMGGLLPIANNGEVLKAIIGEIESLPPQAHFLMYQDFCEKEYSGLQHPDQVFLELVQQQHQSRYRYGVVGPAGDVNTGLINAAATAHE</sequence>
<evidence type="ECO:0000313" key="1">
    <source>
        <dbReference type="EMBL" id="TDB59431.1"/>
    </source>
</evidence>